<evidence type="ECO:0000313" key="7">
    <source>
        <dbReference type="Proteomes" id="UP000825729"/>
    </source>
</evidence>
<proteinExistence type="predicted"/>
<gene>
    <name evidence="6" type="ORF">H6P81_000671</name>
</gene>
<dbReference type="GO" id="GO:0005634">
    <property type="term" value="C:nucleus"/>
    <property type="evidence" value="ECO:0007669"/>
    <property type="project" value="UniProtKB-SubCell"/>
</dbReference>
<reference evidence="6 7" key="1">
    <citation type="submission" date="2021-07" db="EMBL/GenBank/DDBJ databases">
        <title>The Aristolochia fimbriata genome: insights into angiosperm evolution, floral development and chemical biosynthesis.</title>
        <authorList>
            <person name="Jiao Y."/>
        </authorList>
    </citation>
    <scope>NUCLEOTIDE SEQUENCE [LARGE SCALE GENOMIC DNA]</scope>
    <source>
        <strain evidence="6">IBCAS-2021</strain>
        <tissue evidence="6">Leaf</tissue>
    </source>
</reference>
<organism evidence="6 7">
    <name type="scientific">Aristolochia fimbriata</name>
    <name type="common">White veined hardy Dutchman's pipe vine</name>
    <dbReference type="NCBI Taxonomy" id="158543"/>
    <lineage>
        <taxon>Eukaryota</taxon>
        <taxon>Viridiplantae</taxon>
        <taxon>Streptophyta</taxon>
        <taxon>Embryophyta</taxon>
        <taxon>Tracheophyta</taxon>
        <taxon>Spermatophyta</taxon>
        <taxon>Magnoliopsida</taxon>
        <taxon>Magnoliidae</taxon>
        <taxon>Piperales</taxon>
        <taxon>Aristolochiaceae</taxon>
        <taxon>Aristolochia</taxon>
    </lineage>
</organism>
<evidence type="ECO:0000256" key="5">
    <source>
        <dbReference type="SAM" id="MobiDB-lite"/>
    </source>
</evidence>
<dbReference type="Proteomes" id="UP000825729">
    <property type="component" value="Unassembled WGS sequence"/>
</dbReference>
<dbReference type="GO" id="GO:0046983">
    <property type="term" value="F:protein dimerization activity"/>
    <property type="evidence" value="ECO:0007669"/>
    <property type="project" value="InterPro"/>
</dbReference>
<comment type="subcellular location">
    <subcellularLocation>
        <location evidence="1">Nucleus</location>
    </subcellularLocation>
</comment>
<keyword evidence="7" id="KW-1185">Reference proteome</keyword>
<dbReference type="PANTHER" id="PTHR31945:SF26">
    <property type="entry name" value="TRANSCRIPTION FACTOR BHLH35"/>
    <property type="match status" value="1"/>
</dbReference>
<keyword evidence="3" id="KW-0804">Transcription</keyword>
<name>A0AAV7F5C9_ARIFI</name>
<evidence type="ECO:0000256" key="1">
    <source>
        <dbReference type="ARBA" id="ARBA00004123"/>
    </source>
</evidence>
<evidence type="ECO:0000256" key="3">
    <source>
        <dbReference type="ARBA" id="ARBA00023163"/>
    </source>
</evidence>
<comment type="caution">
    <text evidence="6">The sequence shown here is derived from an EMBL/GenBank/DDBJ whole genome shotgun (WGS) entry which is preliminary data.</text>
</comment>
<evidence type="ECO:0000256" key="2">
    <source>
        <dbReference type="ARBA" id="ARBA00023015"/>
    </source>
</evidence>
<keyword evidence="4" id="KW-0539">Nucleus</keyword>
<keyword evidence="2" id="KW-0805">Transcription regulation</keyword>
<feature type="region of interest" description="Disordered" evidence="5">
    <location>
        <begin position="1"/>
        <end position="22"/>
    </location>
</feature>
<dbReference type="EMBL" id="JAINDJ010000002">
    <property type="protein sequence ID" value="KAG9456163.1"/>
    <property type="molecule type" value="Genomic_DNA"/>
</dbReference>
<accession>A0AAV7F5C9</accession>
<evidence type="ECO:0008006" key="8">
    <source>
        <dbReference type="Google" id="ProtNLM"/>
    </source>
</evidence>
<dbReference type="AlphaFoldDB" id="A0AAV7F5C9"/>
<sequence length="171" mass="19186">MVSRSGSEGSSSEDDLDGSPSRVARQLRTLTTLVPNINQRDEMSILEDTCEYLRRIQAETEQIERELSPQGSTSGTQGAARPRIIRVETERVAERRFVVKMVWRRGAGVAGHVQRVIERLDVQMISVVVNETRPEEMLSTAFVKVKKGMRTTEEELHDLITSAAARYGLLS</sequence>
<dbReference type="PANTHER" id="PTHR31945">
    <property type="entry name" value="TRANSCRIPTION FACTOR SCREAM2-RELATED"/>
    <property type="match status" value="1"/>
</dbReference>
<protein>
    <recommendedName>
        <fullName evidence="8">BHLH domain-containing protein</fullName>
    </recommendedName>
</protein>
<dbReference type="SUPFAM" id="SSF47459">
    <property type="entry name" value="HLH, helix-loop-helix DNA-binding domain"/>
    <property type="match status" value="1"/>
</dbReference>
<dbReference type="GO" id="GO:0043565">
    <property type="term" value="F:sequence-specific DNA binding"/>
    <property type="evidence" value="ECO:0007669"/>
    <property type="project" value="TreeGrafter"/>
</dbReference>
<evidence type="ECO:0000256" key="4">
    <source>
        <dbReference type="ARBA" id="ARBA00023242"/>
    </source>
</evidence>
<dbReference type="InterPro" id="IPR051358">
    <property type="entry name" value="TF_AMS/ICE1/BHLH6-like"/>
</dbReference>
<dbReference type="InterPro" id="IPR036638">
    <property type="entry name" value="HLH_DNA-bd_sf"/>
</dbReference>
<dbReference type="GO" id="GO:0003700">
    <property type="term" value="F:DNA-binding transcription factor activity"/>
    <property type="evidence" value="ECO:0007669"/>
    <property type="project" value="TreeGrafter"/>
</dbReference>
<feature type="compositionally biased region" description="Low complexity" evidence="5">
    <location>
        <begin position="1"/>
        <end position="10"/>
    </location>
</feature>
<evidence type="ECO:0000313" key="6">
    <source>
        <dbReference type="EMBL" id="KAG9456163.1"/>
    </source>
</evidence>